<protein>
    <submittedName>
        <fullName evidence="2">Uncharacterized protein</fullName>
    </submittedName>
</protein>
<organism evidence="2 3">
    <name type="scientific">Erysipelothrix larvae</name>
    <dbReference type="NCBI Taxonomy" id="1514105"/>
    <lineage>
        <taxon>Bacteria</taxon>
        <taxon>Bacillati</taxon>
        <taxon>Bacillota</taxon>
        <taxon>Erysipelotrichia</taxon>
        <taxon>Erysipelotrichales</taxon>
        <taxon>Erysipelotrichaceae</taxon>
        <taxon>Erysipelothrix</taxon>
    </lineage>
</organism>
<proteinExistence type="predicted"/>
<gene>
    <name evidence="2" type="ORF">AOC36_09875</name>
</gene>
<reference evidence="2 3" key="1">
    <citation type="submission" date="2015-10" db="EMBL/GenBank/DDBJ databases">
        <title>Erysipelothrix larvae sp. LV19 isolated from the larval gut of the rhinoceros beetle, Trypoxylus dichotomus.</title>
        <authorList>
            <person name="Lim S."/>
            <person name="Kim B.-C."/>
        </authorList>
    </citation>
    <scope>NUCLEOTIDE SEQUENCE [LARGE SCALE GENOMIC DNA]</scope>
    <source>
        <strain evidence="2 3">LV19</strain>
    </source>
</reference>
<name>A0A0X8H1A6_9FIRM</name>
<keyword evidence="1" id="KW-0472">Membrane</keyword>
<accession>A0A0X8H1A6</accession>
<sequence>MLYFGKTLRLSVVSVLVLVGVLIQERQLKIAVSLIVSGIVILCANHILDWVIRDALIRN</sequence>
<feature type="transmembrane region" description="Helical" evidence="1">
    <location>
        <begin position="30"/>
        <end position="52"/>
    </location>
</feature>
<evidence type="ECO:0000313" key="3">
    <source>
        <dbReference type="Proteomes" id="UP000063781"/>
    </source>
</evidence>
<keyword evidence="1" id="KW-1133">Transmembrane helix</keyword>
<dbReference type="RefSeq" id="WP_067633811.1">
    <property type="nucleotide sequence ID" value="NZ_CP013213.1"/>
</dbReference>
<dbReference type="Proteomes" id="UP000063781">
    <property type="component" value="Chromosome"/>
</dbReference>
<dbReference type="EMBL" id="CP013213">
    <property type="protein sequence ID" value="AMC94272.1"/>
    <property type="molecule type" value="Genomic_DNA"/>
</dbReference>
<dbReference type="AlphaFoldDB" id="A0A0X8H1A6"/>
<keyword evidence="1" id="KW-0812">Transmembrane</keyword>
<keyword evidence="3" id="KW-1185">Reference proteome</keyword>
<feature type="transmembrane region" description="Helical" evidence="1">
    <location>
        <begin position="7"/>
        <end position="24"/>
    </location>
</feature>
<dbReference type="KEGG" id="erl:AOC36_09875"/>
<evidence type="ECO:0000256" key="1">
    <source>
        <dbReference type="SAM" id="Phobius"/>
    </source>
</evidence>
<evidence type="ECO:0000313" key="2">
    <source>
        <dbReference type="EMBL" id="AMC94272.1"/>
    </source>
</evidence>